<evidence type="ECO:0000256" key="3">
    <source>
        <dbReference type="ARBA" id="ARBA00023004"/>
    </source>
</evidence>
<dbReference type="InterPro" id="IPR036909">
    <property type="entry name" value="Cyt_c-like_dom_sf"/>
</dbReference>
<reference evidence="8" key="1">
    <citation type="journal article" date="2019" name="Int. J. Syst. Evol. Microbiol.">
        <title>The Global Catalogue of Microorganisms (GCM) 10K type strain sequencing project: providing services to taxonomists for standard genome sequencing and annotation.</title>
        <authorList>
            <consortium name="The Broad Institute Genomics Platform"/>
            <consortium name="The Broad Institute Genome Sequencing Center for Infectious Disease"/>
            <person name="Wu L."/>
            <person name="Ma J."/>
        </authorList>
    </citation>
    <scope>NUCLEOTIDE SEQUENCE [LARGE SCALE GENOMIC DNA]</scope>
    <source>
        <strain evidence="8">JCM 17561</strain>
    </source>
</reference>
<evidence type="ECO:0000313" key="7">
    <source>
        <dbReference type="EMBL" id="GAA4003631.1"/>
    </source>
</evidence>
<evidence type="ECO:0000256" key="2">
    <source>
        <dbReference type="ARBA" id="ARBA00022723"/>
    </source>
</evidence>
<keyword evidence="8" id="KW-1185">Reference proteome</keyword>
<feature type="domain" description="Cytochrome c" evidence="6">
    <location>
        <begin position="26"/>
        <end position="107"/>
    </location>
</feature>
<keyword evidence="3 4" id="KW-0408">Iron</keyword>
<accession>A0ABP7RXW2</accession>
<sequence>MLRRQALRAAGTALAACALPLACAAQAPDLNLAILAGNCVTCHGPGGQPPAGSAIPALRGQSSAALLERMQAFRAGQVADATVMPLLMQGYDAAQMQALADWFAAPQALADRP</sequence>
<gene>
    <name evidence="7" type="ORF">GCM10022279_29430</name>
</gene>
<dbReference type="InterPro" id="IPR009056">
    <property type="entry name" value="Cyt_c-like_dom"/>
</dbReference>
<dbReference type="RefSeq" id="WP_103044609.1">
    <property type="nucleotide sequence ID" value="NZ_BAABBP010000035.1"/>
</dbReference>
<dbReference type="SUPFAM" id="SSF46626">
    <property type="entry name" value="Cytochrome c"/>
    <property type="match status" value="1"/>
</dbReference>
<keyword evidence="1 4" id="KW-0349">Heme</keyword>
<dbReference type="Proteomes" id="UP001501627">
    <property type="component" value="Unassembled WGS sequence"/>
</dbReference>
<keyword evidence="2 4" id="KW-0479">Metal-binding</keyword>
<organism evidence="7 8">
    <name type="scientific">Comamonas faecalis</name>
    <dbReference type="NCBI Taxonomy" id="1387849"/>
    <lineage>
        <taxon>Bacteria</taxon>
        <taxon>Pseudomonadati</taxon>
        <taxon>Pseudomonadota</taxon>
        <taxon>Betaproteobacteria</taxon>
        <taxon>Burkholderiales</taxon>
        <taxon>Comamonadaceae</taxon>
        <taxon>Comamonas</taxon>
    </lineage>
</organism>
<feature type="chain" id="PRO_5045159731" description="Cytochrome c domain-containing protein" evidence="5">
    <location>
        <begin position="28"/>
        <end position="113"/>
    </location>
</feature>
<dbReference type="PROSITE" id="PS51007">
    <property type="entry name" value="CYTC"/>
    <property type="match status" value="1"/>
</dbReference>
<comment type="caution">
    <text evidence="7">The sequence shown here is derived from an EMBL/GenBank/DDBJ whole genome shotgun (WGS) entry which is preliminary data.</text>
</comment>
<evidence type="ECO:0000259" key="6">
    <source>
        <dbReference type="PROSITE" id="PS51007"/>
    </source>
</evidence>
<evidence type="ECO:0000313" key="8">
    <source>
        <dbReference type="Proteomes" id="UP001501627"/>
    </source>
</evidence>
<keyword evidence="5" id="KW-0732">Signal</keyword>
<name>A0ABP7RXW2_9BURK</name>
<feature type="signal peptide" evidence="5">
    <location>
        <begin position="1"/>
        <end position="27"/>
    </location>
</feature>
<evidence type="ECO:0000256" key="5">
    <source>
        <dbReference type="SAM" id="SignalP"/>
    </source>
</evidence>
<dbReference type="Gene3D" id="1.10.760.10">
    <property type="entry name" value="Cytochrome c-like domain"/>
    <property type="match status" value="1"/>
</dbReference>
<proteinExistence type="predicted"/>
<dbReference type="EMBL" id="BAABBP010000035">
    <property type="protein sequence ID" value="GAA4003631.1"/>
    <property type="molecule type" value="Genomic_DNA"/>
</dbReference>
<evidence type="ECO:0000256" key="1">
    <source>
        <dbReference type="ARBA" id="ARBA00022617"/>
    </source>
</evidence>
<dbReference type="Pfam" id="PF00034">
    <property type="entry name" value="Cytochrom_C"/>
    <property type="match status" value="1"/>
</dbReference>
<evidence type="ECO:0000256" key="4">
    <source>
        <dbReference type="PROSITE-ProRule" id="PRU00433"/>
    </source>
</evidence>
<protein>
    <recommendedName>
        <fullName evidence="6">Cytochrome c domain-containing protein</fullName>
    </recommendedName>
</protein>